<dbReference type="AlphaFoldDB" id="A0A1F6MVZ8"/>
<reference evidence="1 2" key="1">
    <citation type="journal article" date="2016" name="Nat. Commun.">
        <title>Thousands of microbial genomes shed light on interconnected biogeochemical processes in an aquifer system.</title>
        <authorList>
            <person name="Anantharaman K."/>
            <person name="Brown C.T."/>
            <person name="Hug L.A."/>
            <person name="Sharon I."/>
            <person name="Castelle C.J."/>
            <person name="Probst A.J."/>
            <person name="Thomas B.C."/>
            <person name="Singh A."/>
            <person name="Wilkins M.J."/>
            <person name="Karaoz U."/>
            <person name="Brodie E.L."/>
            <person name="Williams K.H."/>
            <person name="Hubbard S.S."/>
            <person name="Banfield J.F."/>
        </authorList>
    </citation>
    <scope>NUCLEOTIDE SEQUENCE [LARGE SCALE GENOMIC DNA]</scope>
</reference>
<dbReference type="STRING" id="1798692.A3G00_03850"/>
<gene>
    <name evidence="1" type="ORF">A3G00_03850</name>
</gene>
<evidence type="ECO:0000313" key="2">
    <source>
        <dbReference type="Proteomes" id="UP000178347"/>
    </source>
</evidence>
<proteinExistence type="predicted"/>
<evidence type="ECO:0000313" key="1">
    <source>
        <dbReference type="EMBL" id="OGH75603.1"/>
    </source>
</evidence>
<sequence>MHHPQVKHTIDIFERMYQNLPPLVPELTVREMKHALEHLRDDVDVGINEAENIAISLGKKIWPYWKAFDELCSMSQGRLGEKFLLGRLPVNLKQKYAEFKEHGADYHDLRSGGGANYFSLDERQEITGVLIMVDQEIKEHVKQAVLSVDEKKYQDLVIDFQNILDDIEKRLDSLRLMAEDEEEHPELAEEIRDKIKTFELGLCLLGPNTKHHELLNIDDHFVERRGARRGLRV</sequence>
<comment type="caution">
    <text evidence="1">The sequence shown here is derived from an EMBL/GenBank/DDBJ whole genome shotgun (WGS) entry which is preliminary data.</text>
</comment>
<dbReference type="EMBL" id="MFQN01000004">
    <property type="protein sequence ID" value="OGH75603.1"/>
    <property type="molecule type" value="Genomic_DNA"/>
</dbReference>
<organism evidence="1 2">
    <name type="scientific">Candidatus Magasanikbacteria bacterium RIFCSPLOWO2_12_FULL_43_12</name>
    <dbReference type="NCBI Taxonomy" id="1798692"/>
    <lineage>
        <taxon>Bacteria</taxon>
        <taxon>Candidatus Magasanikiibacteriota</taxon>
    </lineage>
</organism>
<name>A0A1F6MVZ8_9BACT</name>
<protein>
    <submittedName>
        <fullName evidence="1">Uncharacterized protein</fullName>
    </submittedName>
</protein>
<dbReference type="Proteomes" id="UP000178347">
    <property type="component" value="Unassembled WGS sequence"/>
</dbReference>
<accession>A0A1F6MVZ8</accession>